<dbReference type="InterPro" id="IPR013785">
    <property type="entry name" value="Aldolase_TIM"/>
</dbReference>
<dbReference type="EMBL" id="AY458644">
    <property type="protein sequence ID" value="AAR38043.1"/>
    <property type="molecule type" value="Genomic_DNA"/>
</dbReference>
<accession>Q6SG19</accession>
<reference evidence="2" key="1">
    <citation type="submission" date="2003-11" db="EMBL/GenBank/DDBJ databases">
        <authorList>
            <person name="Heidelberg J.F."/>
            <person name="Eisen J.A."/>
            <person name="Nelson W.C."/>
            <person name="DeLong E.F."/>
        </authorList>
    </citation>
    <scope>NUCLEOTIDE SEQUENCE</scope>
</reference>
<dbReference type="InterPro" id="IPR045247">
    <property type="entry name" value="Oye-like"/>
</dbReference>
<dbReference type="AlphaFoldDB" id="Q6SG19"/>
<dbReference type="CDD" id="cd04747">
    <property type="entry name" value="OYE_like_5_FMN"/>
    <property type="match status" value="1"/>
</dbReference>
<dbReference type="GO" id="GO:0010181">
    <property type="term" value="F:FMN binding"/>
    <property type="evidence" value="ECO:0007669"/>
    <property type="project" value="InterPro"/>
</dbReference>
<sequence length="359" mass="40060">MLFEPYKLKNTILRNRVAMAPMTRNQSPGGIPTNEVVEYYKRRAKAEVGLIITEGVEVSHEASSAYPNVPRLDSEEAREGWKKVVEGIKENNGHVIAQLWHCGGFRKLGMGPNPEIPGHTASGLVRPGKRVAHAMSSFDIEETVEAYASDAKICEELGFDGVEIHGAHGYLIDNFFWTGTNDRDDNFGGSIKSRSFLATSITKAIRDNVSNDFIVGLRFSQWKQQDYAAKLAQSPDDLLEVLSGPCNAGLDYLHSSMRRFWESEFEGSDENLAYWTKKLMNIPTMSVGSVGLDGDFTDMMASAKTASIDKAVQDINDEKYDMVAVGRALLSDHEWVIKMKEGRLEDINPYTKDSLIEMY</sequence>
<dbReference type="SUPFAM" id="SSF51395">
    <property type="entry name" value="FMN-linked oxidoreductases"/>
    <property type="match status" value="1"/>
</dbReference>
<evidence type="ECO:0000313" key="2">
    <source>
        <dbReference type="EMBL" id="AAR38043.1"/>
    </source>
</evidence>
<organism evidence="2">
    <name type="scientific">uncultured marine bacterium 562</name>
    <dbReference type="NCBI Taxonomy" id="257397"/>
    <lineage>
        <taxon>Bacteria</taxon>
        <taxon>environmental samples</taxon>
    </lineage>
</organism>
<evidence type="ECO:0000259" key="1">
    <source>
        <dbReference type="Pfam" id="PF00724"/>
    </source>
</evidence>
<dbReference type="PANTHER" id="PTHR22893">
    <property type="entry name" value="NADH OXIDOREDUCTASE-RELATED"/>
    <property type="match status" value="1"/>
</dbReference>
<dbReference type="GO" id="GO:0016491">
    <property type="term" value="F:oxidoreductase activity"/>
    <property type="evidence" value="ECO:0007669"/>
    <property type="project" value="InterPro"/>
</dbReference>
<dbReference type="PANTHER" id="PTHR22893:SF55">
    <property type="entry name" value="OXIDOREDUCTASE-RELATED"/>
    <property type="match status" value="1"/>
</dbReference>
<protein>
    <submittedName>
        <fullName evidence="2">Oxidoreductase, FAD/FMN-binding</fullName>
    </submittedName>
</protein>
<proteinExistence type="predicted"/>
<dbReference type="Pfam" id="PF00724">
    <property type="entry name" value="Oxidored_FMN"/>
    <property type="match status" value="1"/>
</dbReference>
<dbReference type="GO" id="GO:0005829">
    <property type="term" value="C:cytosol"/>
    <property type="evidence" value="ECO:0007669"/>
    <property type="project" value="TreeGrafter"/>
</dbReference>
<feature type="domain" description="NADH:flavin oxidoreductase/NADH oxidase N-terminal" evidence="1">
    <location>
        <begin position="2"/>
        <end position="343"/>
    </location>
</feature>
<gene>
    <name evidence="2" type="ORF">MBMO_EBAC000-45B06.58</name>
</gene>
<name>Q6SG19_9BACT</name>
<dbReference type="Gene3D" id="3.20.20.70">
    <property type="entry name" value="Aldolase class I"/>
    <property type="match status" value="1"/>
</dbReference>
<dbReference type="InterPro" id="IPR001155">
    <property type="entry name" value="OxRdtase_FMN_N"/>
</dbReference>
<reference evidence="2" key="2">
    <citation type="submission" date="2003-12" db="EMBL/GenBank/DDBJ databases">
        <title>Monterey Bay Coastal Ocean Microbial Observatory environmental clone sequencing.</title>
        <authorList>
            <person name="DeLong E.F."/>
        </authorList>
    </citation>
    <scope>NUCLEOTIDE SEQUENCE</scope>
</reference>